<reference evidence="2 3" key="1">
    <citation type="submission" date="2020-02" db="EMBL/GenBank/DDBJ databases">
        <title>Draft genome sequence of Haematococcus lacustris strain NIES-144.</title>
        <authorList>
            <person name="Morimoto D."/>
            <person name="Nakagawa S."/>
            <person name="Yoshida T."/>
            <person name="Sawayama S."/>
        </authorList>
    </citation>
    <scope>NUCLEOTIDE SEQUENCE [LARGE SCALE GENOMIC DNA]</scope>
    <source>
        <strain evidence="2 3">NIES-144</strain>
    </source>
</reference>
<dbReference type="EMBL" id="BLLF01000625">
    <property type="protein sequence ID" value="GFH13545.1"/>
    <property type="molecule type" value="Genomic_DNA"/>
</dbReference>
<comment type="caution">
    <text evidence="2">The sequence shown here is derived from an EMBL/GenBank/DDBJ whole genome shotgun (WGS) entry which is preliminary data.</text>
</comment>
<dbReference type="SMART" id="SM00248">
    <property type="entry name" value="ANK"/>
    <property type="match status" value="2"/>
</dbReference>
<feature type="repeat" description="ANK" evidence="1">
    <location>
        <begin position="58"/>
        <end position="90"/>
    </location>
</feature>
<protein>
    <submittedName>
        <fullName evidence="2">Uncharacterized protein</fullName>
    </submittedName>
</protein>
<dbReference type="Pfam" id="PF12796">
    <property type="entry name" value="Ank_2"/>
    <property type="match status" value="1"/>
</dbReference>
<dbReference type="PROSITE" id="PS50297">
    <property type="entry name" value="ANK_REP_REGION"/>
    <property type="match status" value="1"/>
</dbReference>
<organism evidence="2 3">
    <name type="scientific">Haematococcus lacustris</name>
    <name type="common">Green alga</name>
    <name type="synonym">Haematococcus pluvialis</name>
    <dbReference type="NCBI Taxonomy" id="44745"/>
    <lineage>
        <taxon>Eukaryota</taxon>
        <taxon>Viridiplantae</taxon>
        <taxon>Chlorophyta</taxon>
        <taxon>core chlorophytes</taxon>
        <taxon>Chlorophyceae</taxon>
        <taxon>CS clade</taxon>
        <taxon>Chlamydomonadales</taxon>
        <taxon>Haematococcaceae</taxon>
        <taxon>Haematococcus</taxon>
    </lineage>
</organism>
<dbReference type="Proteomes" id="UP000485058">
    <property type="component" value="Unassembled WGS sequence"/>
</dbReference>
<dbReference type="SUPFAM" id="SSF48403">
    <property type="entry name" value="Ankyrin repeat"/>
    <property type="match status" value="1"/>
</dbReference>
<dbReference type="InterPro" id="IPR002110">
    <property type="entry name" value="Ankyrin_rpt"/>
</dbReference>
<dbReference type="PROSITE" id="PS50088">
    <property type="entry name" value="ANK_REPEAT"/>
    <property type="match status" value="1"/>
</dbReference>
<keyword evidence="3" id="KW-1185">Reference proteome</keyword>
<gene>
    <name evidence="2" type="ORF">HaLaN_09447</name>
</gene>
<dbReference type="InterPro" id="IPR036770">
    <property type="entry name" value="Ankyrin_rpt-contain_sf"/>
</dbReference>
<accession>A0A699YWF8</accession>
<sequence length="152" mass="16410">GADVWAVDRCGCRTAAHYATLRGSVPCLEAILCNVPERLRLHRIHNTDVHLLDMKSISGLTPLHFAAYSRHAGVAKYLLAHGASLTPGTTVPDAYDLARRHAVLAEILHPLSNLDSLFEPEEVQAVGVPKLSLLAAAALREHLLQLSPSLTT</sequence>
<evidence type="ECO:0000256" key="1">
    <source>
        <dbReference type="PROSITE-ProRule" id="PRU00023"/>
    </source>
</evidence>
<dbReference type="AlphaFoldDB" id="A0A699YWF8"/>
<feature type="non-terminal residue" evidence="2">
    <location>
        <position position="1"/>
    </location>
</feature>
<evidence type="ECO:0000313" key="3">
    <source>
        <dbReference type="Proteomes" id="UP000485058"/>
    </source>
</evidence>
<dbReference type="Gene3D" id="1.25.40.20">
    <property type="entry name" value="Ankyrin repeat-containing domain"/>
    <property type="match status" value="1"/>
</dbReference>
<evidence type="ECO:0000313" key="2">
    <source>
        <dbReference type="EMBL" id="GFH13545.1"/>
    </source>
</evidence>
<name>A0A699YWF8_HAELA</name>
<keyword evidence="1" id="KW-0040">ANK repeat</keyword>
<proteinExistence type="predicted"/>